<feature type="domain" description="DUF5610" evidence="2">
    <location>
        <begin position="52"/>
        <end position="173"/>
    </location>
</feature>
<sequence length="199" mass="21052">MVATTGVSATSTSNTALEDAQRTVAASREGQRAQQNAQILQASMDVSISAGNHSLTLLYRAAVDKLNEVLAPELGPDAIAQAQQQDQSSEAVAGRIVSLSTAMFERYAAKYPDKNPETLLQDFVATIRSGFEQGYGEATDILQGLGVWGEADSPVRSAIERTYSLVQQGFDDFLQQKLAALKAPQDGSATPANTEAATA</sequence>
<dbReference type="STRING" id="1219032.GCA_001515545_02780"/>
<evidence type="ECO:0000256" key="1">
    <source>
        <dbReference type="SAM" id="MobiDB-lite"/>
    </source>
</evidence>
<dbReference type="Pfam" id="PF18433">
    <property type="entry name" value="DUF5610"/>
    <property type="match status" value="1"/>
</dbReference>
<feature type="region of interest" description="Disordered" evidence="1">
    <location>
        <begin position="1"/>
        <end position="30"/>
    </location>
</feature>
<feature type="compositionally biased region" description="Low complexity" evidence="1">
    <location>
        <begin position="1"/>
        <end position="16"/>
    </location>
</feature>
<dbReference type="RefSeq" id="WP_066539064.1">
    <property type="nucleotide sequence ID" value="NZ_DALZQJ010000002.1"/>
</dbReference>
<accession>A0A2A7UTZ2</accession>
<comment type="caution">
    <text evidence="3">The sequence shown here is derived from an EMBL/GenBank/DDBJ whole genome shotgun (WGS) entry which is preliminary data.</text>
</comment>
<dbReference type="InterPro" id="IPR041651">
    <property type="entry name" value="DUF5610"/>
</dbReference>
<protein>
    <recommendedName>
        <fullName evidence="2">DUF5610 domain-containing protein</fullName>
    </recommendedName>
</protein>
<dbReference type="Proteomes" id="UP000220246">
    <property type="component" value="Unassembled WGS sequence"/>
</dbReference>
<organism evidence="3 4">
    <name type="scientific">Comamonas terrigena</name>
    <dbReference type="NCBI Taxonomy" id="32013"/>
    <lineage>
        <taxon>Bacteria</taxon>
        <taxon>Pseudomonadati</taxon>
        <taxon>Pseudomonadota</taxon>
        <taxon>Betaproteobacteria</taxon>
        <taxon>Burkholderiales</taxon>
        <taxon>Comamonadaceae</taxon>
        <taxon>Comamonas</taxon>
    </lineage>
</organism>
<dbReference type="OrthoDB" id="7366224at2"/>
<evidence type="ECO:0000313" key="3">
    <source>
        <dbReference type="EMBL" id="PEH88737.1"/>
    </source>
</evidence>
<dbReference type="AlphaFoldDB" id="A0A2A7UTZ2"/>
<evidence type="ECO:0000313" key="4">
    <source>
        <dbReference type="Proteomes" id="UP000220246"/>
    </source>
</evidence>
<reference evidence="4" key="1">
    <citation type="submission" date="2017-09" db="EMBL/GenBank/DDBJ databases">
        <title>FDA dAtabase for Regulatory Grade micrObial Sequences (FDA-ARGOS): Supporting development and validation of Infectious Disease Dx tests.</title>
        <authorList>
            <person name="Minogue T."/>
            <person name="Wolcott M."/>
            <person name="Wasieloski L."/>
            <person name="Aguilar W."/>
            <person name="Moore D."/>
            <person name="Tallon L."/>
            <person name="Sadzewicz L."/>
            <person name="Ott S."/>
            <person name="Zhao X."/>
            <person name="Nagaraj S."/>
            <person name="Vavikolanu K."/>
            <person name="Aluvathingal J."/>
            <person name="Nadendla S."/>
            <person name="Sichtig H."/>
        </authorList>
    </citation>
    <scope>NUCLEOTIDE SEQUENCE [LARGE SCALE GENOMIC DNA]</scope>
    <source>
        <strain evidence="4">FDAARGOS_394</strain>
    </source>
</reference>
<proteinExistence type="predicted"/>
<name>A0A2A7UTZ2_COMTR</name>
<dbReference type="EMBL" id="PDEA01000001">
    <property type="protein sequence ID" value="PEH88737.1"/>
    <property type="molecule type" value="Genomic_DNA"/>
</dbReference>
<evidence type="ECO:0000259" key="2">
    <source>
        <dbReference type="Pfam" id="PF18433"/>
    </source>
</evidence>
<keyword evidence="4" id="KW-1185">Reference proteome</keyword>
<dbReference type="GeneID" id="80800758"/>
<gene>
    <name evidence="3" type="ORF">CRM82_09095</name>
</gene>
<dbReference type="Gene3D" id="1.10.132.90">
    <property type="match status" value="1"/>
</dbReference>